<name>A0A7W5H7P1_9BACT</name>
<proteinExistence type="predicted"/>
<keyword evidence="2" id="KW-1185">Reference proteome</keyword>
<protein>
    <submittedName>
        <fullName evidence="1">Uncharacterized protein</fullName>
    </submittedName>
</protein>
<dbReference type="EMBL" id="JACHXU010000014">
    <property type="protein sequence ID" value="MBB3208255.1"/>
    <property type="molecule type" value="Genomic_DNA"/>
</dbReference>
<comment type="caution">
    <text evidence="1">The sequence shown here is derived from an EMBL/GenBank/DDBJ whole genome shotgun (WGS) entry which is preliminary data.</text>
</comment>
<sequence>MDEVDTRNFTCVSESSEPLHYHVCFRLPPGTRLLNKLQRGRSGPEPGVNSEVR</sequence>
<reference evidence="1 2" key="1">
    <citation type="submission" date="2020-08" db="EMBL/GenBank/DDBJ databases">
        <title>Genomic Encyclopedia of Type Strains, Phase III (KMG-III): the genomes of soil and plant-associated and newly described type strains.</title>
        <authorList>
            <person name="Whitman W."/>
        </authorList>
    </citation>
    <scope>NUCLEOTIDE SEQUENCE [LARGE SCALE GENOMIC DNA]</scope>
    <source>
        <strain evidence="1 2">CECT 8075</strain>
    </source>
</reference>
<evidence type="ECO:0000313" key="1">
    <source>
        <dbReference type="EMBL" id="MBB3208255.1"/>
    </source>
</evidence>
<dbReference type="AlphaFoldDB" id="A0A7W5H7P1"/>
<organism evidence="1 2">
    <name type="scientific">Aporhodopirellula rubra</name>
    <dbReference type="NCBI Taxonomy" id="980271"/>
    <lineage>
        <taxon>Bacteria</taxon>
        <taxon>Pseudomonadati</taxon>
        <taxon>Planctomycetota</taxon>
        <taxon>Planctomycetia</taxon>
        <taxon>Pirellulales</taxon>
        <taxon>Pirellulaceae</taxon>
        <taxon>Aporhodopirellula</taxon>
    </lineage>
</organism>
<evidence type="ECO:0000313" key="2">
    <source>
        <dbReference type="Proteomes" id="UP000536179"/>
    </source>
</evidence>
<gene>
    <name evidence="1" type="ORF">FHS27_004082</name>
</gene>
<accession>A0A7W5H7P1</accession>
<dbReference type="Proteomes" id="UP000536179">
    <property type="component" value="Unassembled WGS sequence"/>
</dbReference>